<evidence type="ECO:0000256" key="1">
    <source>
        <dbReference type="ARBA" id="ARBA00010876"/>
    </source>
</evidence>
<evidence type="ECO:0000256" key="7">
    <source>
        <dbReference type="SAM" id="MobiDB-lite"/>
    </source>
</evidence>
<dbReference type="EC" id="5.4.99.-" evidence="6"/>
<gene>
    <name evidence="9" type="ORF">ROR02_23180</name>
</gene>
<dbReference type="SUPFAM" id="SSF55174">
    <property type="entry name" value="Alpha-L RNA-binding motif"/>
    <property type="match status" value="1"/>
</dbReference>
<dbReference type="EMBL" id="BJZO01000065">
    <property type="protein sequence ID" value="GEO82187.1"/>
    <property type="molecule type" value="Genomic_DNA"/>
</dbReference>
<dbReference type="Pfam" id="PF00849">
    <property type="entry name" value="PseudoU_synth_2"/>
    <property type="match status" value="1"/>
</dbReference>
<dbReference type="InterPro" id="IPR006145">
    <property type="entry name" value="PsdUridine_synth_RsuA/RluA"/>
</dbReference>
<proteinExistence type="inferred from homology"/>
<dbReference type="PANTHER" id="PTHR21600:SF44">
    <property type="entry name" value="RIBOSOMAL LARGE SUBUNIT PSEUDOURIDINE SYNTHASE D"/>
    <property type="match status" value="1"/>
</dbReference>
<keyword evidence="5" id="KW-0694">RNA-binding</keyword>
<feature type="region of interest" description="Disordered" evidence="7">
    <location>
        <begin position="45"/>
        <end position="89"/>
    </location>
</feature>
<dbReference type="InterPro" id="IPR006224">
    <property type="entry name" value="PsdUridine_synth_RluA-like_CS"/>
</dbReference>
<reference evidence="9 10" key="1">
    <citation type="submission" date="2019-07" db="EMBL/GenBank/DDBJ databases">
        <title>Whole genome shotgun sequence of Rhodospirillum oryzae NBRC 107573.</title>
        <authorList>
            <person name="Hosoyama A."/>
            <person name="Uohara A."/>
            <person name="Ohji S."/>
            <person name="Ichikawa N."/>
        </authorList>
    </citation>
    <scope>NUCLEOTIDE SEQUENCE [LARGE SCALE GENOMIC DNA]</scope>
    <source>
        <strain evidence="9 10">NBRC 107573</strain>
    </source>
</reference>
<sequence length="338" mass="36735">MGVQILTVPEDGAGQRLDRWLRQQVPGVTQGRLEKWLRTGQMRVDGHRATSSQRLEAGQTVRVPPLGPVEDQPAPAPTRSVARDPRREAQDRKALEAAILHQDDHLIVLNKEPGLAVQGGTGMTRHLDDMLKVLAHKGEVPRLVHRLDKDTSGVLVLARTQAAARFLTAAFRGRETLKVYWALVVGCPALEQGTIRAALAKEARAGGERMAVNEDDGRPAITDYRVIDQARGACAWVELRPRTGRTHQLRVHCLEMGTPILGDGKYAGQGAQLPGLTVERRLHLHARALAIPHPKGGVVRVIAPPPPHFAQSLSLLGFALADAGDPFSGWEAADGRRA</sequence>
<dbReference type="InterPro" id="IPR050188">
    <property type="entry name" value="RluA_PseudoU_synthase"/>
</dbReference>
<dbReference type="RefSeq" id="WP_147164203.1">
    <property type="nucleotide sequence ID" value="NZ_BJZO01000065.1"/>
</dbReference>
<dbReference type="SUPFAM" id="SSF55120">
    <property type="entry name" value="Pseudouridine synthase"/>
    <property type="match status" value="1"/>
</dbReference>
<comment type="catalytic activity">
    <reaction evidence="3">
        <text>uridine(1911/1915/1917) in 23S rRNA = pseudouridine(1911/1915/1917) in 23S rRNA</text>
        <dbReference type="Rhea" id="RHEA:42524"/>
        <dbReference type="Rhea" id="RHEA-COMP:10097"/>
        <dbReference type="Rhea" id="RHEA-COMP:10098"/>
        <dbReference type="ChEBI" id="CHEBI:65314"/>
        <dbReference type="ChEBI" id="CHEBI:65315"/>
        <dbReference type="EC" id="5.4.99.23"/>
    </reaction>
</comment>
<dbReference type="NCBIfam" id="TIGR00005">
    <property type="entry name" value="rluA_subfam"/>
    <property type="match status" value="1"/>
</dbReference>
<comment type="similarity">
    <text evidence="1 6">Belongs to the pseudouridine synthase RluA family.</text>
</comment>
<evidence type="ECO:0000256" key="4">
    <source>
        <dbReference type="PIRSR" id="PIRSR606225-1"/>
    </source>
</evidence>
<dbReference type="PANTHER" id="PTHR21600">
    <property type="entry name" value="MITOCHONDRIAL RNA PSEUDOURIDINE SYNTHASE"/>
    <property type="match status" value="1"/>
</dbReference>
<evidence type="ECO:0000259" key="8">
    <source>
        <dbReference type="Pfam" id="PF00849"/>
    </source>
</evidence>
<evidence type="ECO:0000256" key="5">
    <source>
        <dbReference type="PROSITE-ProRule" id="PRU00182"/>
    </source>
</evidence>
<evidence type="ECO:0000256" key="3">
    <source>
        <dbReference type="ARBA" id="ARBA00036882"/>
    </source>
</evidence>
<dbReference type="GO" id="GO:0000455">
    <property type="term" value="P:enzyme-directed rRNA pseudouridine synthesis"/>
    <property type="evidence" value="ECO:0007669"/>
    <property type="project" value="TreeGrafter"/>
</dbReference>
<comment type="catalytic activity">
    <reaction evidence="6">
        <text>a uridine in RNA = a pseudouridine in RNA</text>
        <dbReference type="Rhea" id="RHEA:48348"/>
        <dbReference type="Rhea" id="RHEA-COMP:12068"/>
        <dbReference type="Rhea" id="RHEA-COMP:12069"/>
        <dbReference type="ChEBI" id="CHEBI:65314"/>
        <dbReference type="ChEBI" id="CHEBI:65315"/>
    </reaction>
</comment>
<evidence type="ECO:0000256" key="6">
    <source>
        <dbReference type="RuleBase" id="RU362028"/>
    </source>
</evidence>
<dbReference type="PROSITE" id="PS01129">
    <property type="entry name" value="PSI_RLU"/>
    <property type="match status" value="1"/>
</dbReference>
<comment type="function">
    <text evidence="6">Responsible for synthesis of pseudouridine from uracil.</text>
</comment>
<dbReference type="Gene3D" id="3.30.2350.10">
    <property type="entry name" value="Pseudouridine synthase"/>
    <property type="match status" value="1"/>
</dbReference>
<evidence type="ECO:0000313" key="10">
    <source>
        <dbReference type="Proteomes" id="UP000321567"/>
    </source>
</evidence>
<accession>A0A512H9Q3</accession>
<dbReference type="GO" id="GO:0160140">
    <property type="term" value="F:23S rRNA pseudouridine(1911/1915/1917) synthase activity"/>
    <property type="evidence" value="ECO:0007669"/>
    <property type="project" value="UniProtKB-EC"/>
</dbReference>
<evidence type="ECO:0000313" key="9">
    <source>
        <dbReference type="EMBL" id="GEO82187.1"/>
    </source>
</evidence>
<comment type="caution">
    <text evidence="9">The sequence shown here is derived from an EMBL/GenBank/DDBJ whole genome shotgun (WGS) entry which is preliminary data.</text>
</comment>
<dbReference type="InterPro" id="IPR006225">
    <property type="entry name" value="PsdUridine_synth_RluC/D"/>
</dbReference>
<dbReference type="InterPro" id="IPR020103">
    <property type="entry name" value="PsdUridine_synth_cat_dom_sf"/>
</dbReference>
<dbReference type="AlphaFoldDB" id="A0A512H9Q3"/>
<protein>
    <recommendedName>
        <fullName evidence="6">Pseudouridine synthase</fullName>
        <ecNumber evidence="6">5.4.99.-</ecNumber>
    </recommendedName>
</protein>
<dbReference type="OrthoDB" id="9807829at2"/>
<organism evidence="9 10">
    <name type="scientific">Pararhodospirillum oryzae</name>
    <dbReference type="NCBI Taxonomy" id="478448"/>
    <lineage>
        <taxon>Bacteria</taxon>
        <taxon>Pseudomonadati</taxon>
        <taxon>Pseudomonadota</taxon>
        <taxon>Alphaproteobacteria</taxon>
        <taxon>Rhodospirillales</taxon>
        <taxon>Rhodospirillaceae</taxon>
        <taxon>Pararhodospirillum</taxon>
    </lineage>
</organism>
<name>A0A512H9Q3_9PROT</name>
<evidence type="ECO:0000256" key="2">
    <source>
        <dbReference type="ARBA" id="ARBA00023235"/>
    </source>
</evidence>
<dbReference type="CDD" id="cd00165">
    <property type="entry name" value="S4"/>
    <property type="match status" value="1"/>
</dbReference>
<keyword evidence="10" id="KW-1185">Reference proteome</keyword>
<dbReference type="Proteomes" id="UP000321567">
    <property type="component" value="Unassembled WGS sequence"/>
</dbReference>
<feature type="active site" evidence="4">
    <location>
        <position position="148"/>
    </location>
</feature>
<dbReference type="Gene3D" id="3.10.290.10">
    <property type="entry name" value="RNA-binding S4 domain"/>
    <property type="match status" value="1"/>
</dbReference>
<dbReference type="InterPro" id="IPR036986">
    <property type="entry name" value="S4_RNA-bd_sf"/>
</dbReference>
<dbReference type="PROSITE" id="PS50889">
    <property type="entry name" value="S4"/>
    <property type="match status" value="1"/>
</dbReference>
<feature type="domain" description="Pseudouridine synthase RsuA/RluA-like" evidence="8">
    <location>
        <begin position="105"/>
        <end position="253"/>
    </location>
</feature>
<dbReference type="GO" id="GO:0003723">
    <property type="term" value="F:RNA binding"/>
    <property type="evidence" value="ECO:0007669"/>
    <property type="project" value="UniProtKB-KW"/>
</dbReference>
<keyword evidence="2 6" id="KW-0413">Isomerase</keyword>
<dbReference type="CDD" id="cd02869">
    <property type="entry name" value="PseudoU_synth_RluA_like"/>
    <property type="match status" value="1"/>
</dbReference>